<comment type="cofactor">
    <cofactor evidence="2">
        <name>Zn(2+)</name>
        <dbReference type="ChEBI" id="CHEBI:29105"/>
    </cofactor>
    <text evidence="2">Binds 1 zinc ion per subunit.</text>
</comment>
<dbReference type="GO" id="GO:0046872">
    <property type="term" value="F:metal ion binding"/>
    <property type="evidence" value="ECO:0007669"/>
    <property type="project" value="UniProtKB-KW"/>
</dbReference>
<evidence type="ECO:0000256" key="2">
    <source>
        <dbReference type="RuleBase" id="RU361183"/>
    </source>
</evidence>
<name>A0A2G9ULA2_TELCI</name>
<accession>A0A2G9ULA2</accession>
<proteinExistence type="predicted"/>
<dbReference type="EC" id="3.4.24.-" evidence="2"/>
<sequence>MVTLRTTEPQEIETAAEVLGQALGFFHTHSRYDRDQFITVGRLVRPVHVGDNHDSTYDYGSLMHYGATG</sequence>
<evidence type="ECO:0000259" key="3">
    <source>
        <dbReference type="PROSITE" id="PS51864"/>
    </source>
</evidence>
<dbReference type="SUPFAM" id="SSF55486">
    <property type="entry name" value="Metalloproteases ('zincins'), catalytic domain"/>
    <property type="match status" value="1"/>
</dbReference>
<feature type="domain" description="Peptidase M12A" evidence="3">
    <location>
        <begin position="1"/>
        <end position="69"/>
    </location>
</feature>
<dbReference type="EMBL" id="KZ346112">
    <property type="protein sequence ID" value="PIO70926.1"/>
    <property type="molecule type" value="Genomic_DNA"/>
</dbReference>
<dbReference type="InterPro" id="IPR001506">
    <property type="entry name" value="Peptidase_M12A"/>
</dbReference>
<dbReference type="GO" id="GO:0004222">
    <property type="term" value="F:metalloendopeptidase activity"/>
    <property type="evidence" value="ECO:0007669"/>
    <property type="project" value="UniProtKB-UniRule"/>
</dbReference>
<keyword evidence="2" id="KW-0862">Zinc</keyword>
<keyword evidence="2" id="KW-0378">Hydrolase</keyword>
<reference evidence="4 5" key="1">
    <citation type="submission" date="2015-09" db="EMBL/GenBank/DDBJ databases">
        <title>Draft genome of the parasitic nematode Teladorsagia circumcincta isolate WARC Sus (inbred).</title>
        <authorList>
            <person name="Mitreva M."/>
        </authorList>
    </citation>
    <scope>NUCLEOTIDE SEQUENCE [LARGE SCALE GENOMIC DNA]</scope>
    <source>
        <strain evidence="4 5">S</strain>
    </source>
</reference>
<dbReference type="PROSITE" id="PS51864">
    <property type="entry name" value="ASTACIN"/>
    <property type="match status" value="1"/>
</dbReference>
<dbReference type="AlphaFoldDB" id="A0A2G9ULA2"/>
<organism evidence="4 5">
    <name type="scientific">Teladorsagia circumcincta</name>
    <name type="common">Brown stomach worm</name>
    <name type="synonym">Ostertagia circumcincta</name>
    <dbReference type="NCBI Taxonomy" id="45464"/>
    <lineage>
        <taxon>Eukaryota</taxon>
        <taxon>Metazoa</taxon>
        <taxon>Ecdysozoa</taxon>
        <taxon>Nematoda</taxon>
        <taxon>Chromadorea</taxon>
        <taxon>Rhabditida</taxon>
        <taxon>Rhabditina</taxon>
        <taxon>Rhabditomorpha</taxon>
        <taxon>Strongyloidea</taxon>
        <taxon>Trichostrongylidae</taxon>
        <taxon>Teladorsagia</taxon>
    </lineage>
</organism>
<dbReference type="PRINTS" id="PR00480">
    <property type="entry name" value="ASTACIN"/>
</dbReference>
<dbReference type="OrthoDB" id="5862166at2759"/>
<dbReference type="Gene3D" id="3.40.390.10">
    <property type="entry name" value="Collagenase (Catalytic Domain)"/>
    <property type="match status" value="1"/>
</dbReference>
<evidence type="ECO:0000313" key="4">
    <source>
        <dbReference type="EMBL" id="PIO70926.1"/>
    </source>
</evidence>
<gene>
    <name evidence="4" type="ORF">TELCIR_07189</name>
</gene>
<keyword evidence="2" id="KW-0479">Metal-binding</keyword>
<evidence type="ECO:0000256" key="1">
    <source>
        <dbReference type="PROSITE-ProRule" id="PRU01211"/>
    </source>
</evidence>
<dbReference type="Pfam" id="PF01400">
    <property type="entry name" value="Astacin"/>
    <property type="match status" value="1"/>
</dbReference>
<protein>
    <recommendedName>
        <fullName evidence="2">Metalloendopeptidase</fullName>
        <ecNumber evidence="2">3.4.24.-</ecNumber>
    </recommendedName>
</protein>
<keyword evidence="2" id="KW-0482">Metalloprotease</keyword>
<comment type="caution">
    <text evidence="1">Lacks conserved residue(s) required for the propagation of feature annotation.</text>
</comment>
<dbReference type="Proteomes" id="UP000230423">
    <property type="component" value="Unassembled WGS sequence"/>
</dbReference>
<keyword evidence="2" id="KW-0645">Protease</keyword>
<evidence type="ECO:0000313" key="5">
    <source>
        <dbReference type="Proteomes" id="UP000230423"/>
    </source>
</evidence>
<dbReference type="InterPro" id="IPR024079">
    <property type="entry name" value="MetalloPept_cat_dom_sf"/>
</dbReference>
<dbReference type="GO" id="GO:0006508">
    <property type="term" value="P:proteolysis"/>
    <property type="evidence" value="ECO:0007669"/>
    <property type="project" value="UniProtKB-KW"/>
</dbReference>
<keyword evidence="5" id="KW-1185">Reference proteome</keyword>